<dbReference type="InterPro" id="IPR029058">
    <property type="entry name" value="AB_hydrolase_fold"/>
</dbReference>
<name>A0A5C3QPZ6_9AGAR</name>
<dbReference type="InterPro" id="IPR002925">
    <property type="entry name" value="Dienelactn_hydro"/>
</dbReference>
<dbReference type="PANTHER" id="PTHR47668:SF1">
    <property type="entry name" value="DIENELACTONE HYDROLASE DOMAIN-CONTAINING PROTEIN-RELATED"/>
    <property type="match status" value="1"/>
</dbReference>
<proteinExistence type="predicted"/>
<dbReference type="OrthoDB" id="2147163at2759"/>
<evidence type="ECO:0000259" key="1">
    <source>
        <dbReference type="Pfam" id="PF01738"/>
    </source>
</evidence>
<keyword evidence="3" id="KW-1185">Reference proteome</keyword>
<dbReference type="SUPFAM" id="SSF53474">
    <property type="entry name" value="alpha/beta-Hydrolases"/>
    <property type="match status" value="1"/>
</dbReference>
<dbReference type="GO" id="GO:0016787">
    <property type="term" value="F:hydrolase activity"/>
    <property type="evidence" value="ECO:0007669"/>
    <property type="project" value="UniProtKB-KW"/>
</dbReference>
<dbReference type="Proteomes" id="UP000305067">
    <property type="component" value="Unassembled WGS sequence"/>
</dbReference>
<dbReference type="STRING" id="1884261.A0A5C3QPZ6"/>
<evidence type="ECO:0000313" key="2">
    <source>
        <dbReference type="EMBL" id="TFL03637.1"/>
    </source>
</evidence>
<reference evidence="2 3" key="1">
    <citation type="journal article" date="2019" name="Nat. Ecol. Evol.">
        <title>Megaphylogeny resolves global patterns of mushroom evolution.</title>
        <authorList>
            <person name="Varga T."/>
            <person name="Krizsan K."/>
            <person name="Foldi C."/>
            <person name="Dima B."/>
            <person name="Sanchez-Garcia M."/>
            <person name="Sanchez-Ramirez S."/>
            <person name="Szollosi G.J."/>
            <person name="Szarkandi J.G."/>
            <person name="Papp V."/>
            <person name="Albert L."/>
            <person name="Andreopoulos W."/>
            <person name="Angelini C."/>
            <person name="Antonin V."/>
            <person name="Barry K.W."/>
            <person name="Bougher N.L."/>
            <person name="Buchanan P."/>
            <person name="Buyck B."/>
            <person name="Bense V."/>
            <person name="Catcheside P."/>
            <person name="Chovatia M."/>
            <person name="Cooper J."/>
            <person name="Damon W."/>
            <person name="Desjardin D."/>
            <person name="Finy P."/>
            <person name="Geml J."/>
            <person name="Haridas S."/>
            <person name="Hughes K."/>
            <person name="Justo A."/>
            <person name="Karasinski D."/>
            <person name="Kautmanova I."/>
            <person name="Kiss B."/>
            <person name="Kocsube S."/>
            <person name="Kotiranta H."/>
            <person name="LaButti K.M."/>
            <person name="Lechner B.E."/>
            <person name="Liimatainen K."/>
            <person name="Lipzen A."/>
            <person name="Lukacs Z."/>
            <person name="Mihaltcheva S."/>
            <person name="Morgado L.N."/>
            <person name="Niskanen T."/>
            <person name="Noordeloos M.E."/>
            <person name="Ohm R.A."/>
            <person name="Ortiz-Santana B."/>
            <person name="Ovrebo C."/>
            <person name="Racz N."/>
            <person name="Riley R."/>
            <person name="Savchenko A."/>
            <person name="Shiryaev A."/>
            <person name="Soop K."/>
            <person name="Spirin V."/>
            <person name="Szebenyi C."/>
            <person name="Tomsovsky M."/>
            <person name="Tulloss R.E."/>
            <person name="Uehling J."/>
            <person name="Grigoriev I.V."/>
            <person name="Vagvolgyi C."/>
            <person name="Papp T."/>
            <person name="Martin F.M."/>
            <person name="Miettinen O."/>
            <person name="Hibbett D.S."/>
            <person name="Nagy L.G."/>
        </authorList>
    </citation>
    <scope>NUCLEOTIDE SEQUENCE [LARGE SCALE GENOMIC DNA]</scope>
    <source>
        <strain evidence="2 3">CBS 309.79</strain>
    </source>
</reference>
<accession>A0A5C3QPZ6</accession>
<evidence type="ECO:0000313" key="3">
    <source>
        <dbReference type="Proteomes" id="UP000305067"/>
    </source>
</evidence>
<dbReference type="PANTHER" id="PTHR47668">
    <property type="entry name" value="DIENELACTONE HYDROLASE FAMILY PROTEIN (AFU_ORTHOLOGUE AFUA_6G01940)"/>
    <property type="match status" value="1"/>
</dbReference>
<feature type="domain" description="Dienelactone hydrolase" evidence="1">
    <location>
        <begin position="32"/>
        <end position="246"/>
    </location>
</feature>
<dbReference type="Gene3D" id="3.40.50.1820">
    <property type="entry name" value="alpha/beta hydrolase"/>
    <property type="match status" value="1"/>
</dbReference>
<sequence length="248" mass="26757">MSSSACCSIPAVTSDYTPKGTYKSLGDFDKVYVTGTEGSDKALICVFDIFGFFPQTQQGADILASTLGATVYMPDFFAPDGPVPTSRHPPKNKEDEEFLSNFFATTAAPPKAVEKVKAFSQVVKSGGAKRLGLYGFCWGGKVSMLTAADSTVVGAAAVVHPAMFSVDDAEKVQVPMGIYPSKDESKDELEKVEKVLGGKPFASKNDFEYYSTMHHGWAAARADLQNAENKKQFEDVYSRLATFFSSAL</sequence>
<dbReference type="EMBL" id="ML178820">
    <property type="protein sequence ID" value="TFL03637.1"/>
    <property type="molecule type" value="Genomic_DNA"/>
</dbReference>
<gene>
    <name evidence="2" type="ORF">BDV98DRAFT_603038</name>
</gene>
<dbReference type="Pfam" id="PF01738">
    <property type="entry name" value="DLH"/>
    <property type="match status" value="1"/>
</dbReference>
<keyword evidence="2" id="KW-0378">Hydrolase</keyword>
<organism evidence="2 3">
    <name type="scientific">Pterulicium gracile</name>
    <dbReference type="NCBI Taxonomy" id="1884261"/>
    <lineage>
        <taxon>Eukaryota</taxon>
        <taxon>Fungi</taxon>
        <taxon>Dikarya</taxon>
        <taxon>Basidiomycota</taxon>
        <taxon>Agaricomycotina</taxon>
        <taxon>Agaricomycetes</taxon>
        <taxon>Agaricomycetidae</taxon>
        <taxon>Agaricales</taxon>
        <taxon>Pleurotineae</taxon>
        <taxon>Pterulaceae</taxon>
        <taxon>Pterulicium</taxon>
    </lineage>
</organism>
<protein>
    <submittedName>
        <fullName evidence="2">Alpha/Beta hydrolase protein</fullName>
    </submittedName>
</protein>
<dbReference type="AlphaFoldDB" id="A0A5C3QPZ6"/>